<dbReference type="InterPro" id="IPR032534">
    <property type="entry name" value="EcxA_zinc-bd"/>
</dbReference>
<dbReference type="PANTHER" id="PTHR38478:SF1">
    <property type="entry name" value="ZINC DEPENDENT METALLOPROTEASE DOMAIN LIPOPROTEIN"/>
    <property type="match status" value="1"/>
</dbReference>
<reference evidence="5" key="1">
    <citation type="submission" date="2023-03" db="EMBL/GenBank/DDBJ databases">
        <title>Andean soil-derived lignocellulolytic bacterial consortium as a source of novel taxa and putative plastic-active enzymes.</title>
        <authorList>
            <person name="Diaz-Garcia L."/>
            <person name="Chuvochina M."/>
            <person name="Feuerriegel G."/>
            <person name="Bunk B."/>
            <person name="Sproer C."/>
            <person name="Streit W.R."/>
            <person name="Rodriguez L.M."/>
            <person name="Overmann J."/>
            <person name="Jimenez D.J."/>
        </authorList>
    </citation>
    <scope>NUCLEOTIDE SEQUENCE</scope>
    <source>
        <strain evidence="5">MAG 3858</strain>
    </source>
</reference>
<evidence type="ECO:0000259" key="3">
    <source>
        <dbReference type="Pfam" id="PF17148"/>
    </source>
</evidence>
<feature type="compositionally biased region" description="Pro residues" evidence="1">
    <location>
        <begin position="27"/>
        <end position="39"/>
    </location>
</feature>
<name>A0AAJ5WBQ7_9SPHI</name>
<dbReference type="AlphaFoldDB" id="A0AAJ5WBQ7"/>
<dbReference type="GO" id="GO:0008237">
    <property type="term" value="F:metallopeptidase activity"/>
    <property type="evidence" value="ECO:0007669"/>
    <property type="project" value="UniProtKB-KW"/>
</dbReference>
<dbReference type="CDD" id="cd04276">
    <property type="entry name" value="ZnMc_MMP_like_2"/>
    <property type="match status" value="1"/>
</dbReference>
<accession>A0AAJ5WBQ7</accession>
<dbReference type="Gene3D" id="3.40.390.10">
    <property type="entry name" value="Collagenase (Catalytic Domain)"/>
    <property type="match status" value="1"/>
</dbReference>
<dbReference type="Pfam" id="PF17162">
    <property type="entry name" value="DUF5118"/>
    <property type="match status" value="1"/>
</dbReference>
<proteinExistence type="predicted"/>
<dbReference type="Pfam" id="PF17148">
    <property type="entry name" value="DUF5117"/>
    <property type="match status" value="1"/>
</dbReference>
<organism evidence="5 6">
    <name type="scientific">Candidatus Pedobacter colombiensis</name>
    <dbReference type="NCBI Taxonomy" id="3121371"/>
    <lineage>
        <taxon>Bacteria</taxon>
        <taxon>Pseudomonadati</taxon>
        <taxon>Bacteroidota</taxon>
        <taxon>Sphingobacteriia</taxon>
        <taxon>Sphingobacteriales</taxon>
        <taxon>Sphingobacteriaceae</taxon>
        <taxon>Pedobacter</taxon>
    </lineage>
</organism>
<gene>
    <name evidence="5" type="ORF">P0Y49_10335</name>
</gene>
<feature type="region of interest" description="Disordered" evidence="1">
    <location>
        <begin position="21"/>
        <end position="55"/>
    </location>
</feature>
<keyword evidence="5" id="KW-0482">Metalloprotease</keyword>
<feature type="domain" description="DUF5118" evidence="4">
    <location>
        <begin position="54"/>
        <end position="102"/>
    </location>
</feature>
<evidence type="ECO:0000259" key="2">
    <source>
        <dbReference type="Pfam" id="PF16313"/>
    </source>
</evidence>
<dbReference type="SUPFAM" id="SSF55486">
    <property type="entry name" value="Metalloproteases ('zincins'), catalytic domain"/>
    <property type="match status" value="1"/>
</dbReference>
<protein>
    <submittedName>
        <fullName evidence="5">Zinc-dependent metalloprotease</fullName>
    </submittedName>
</protein>
<evidence type="ECO:0000313" key="6">
    <source>
        <dbReference type="Proteomes" id="UP001214530"/>
    </source>
</evidence>
<feature type="domain" description="DUF5117" evidence="3">
    <location>
        <begin position="116"/>
        <end position="317"/>
    </location>
</feature>
<evidence type="ECO:0000256" key="1">
    <source>
        <dbReference type="SAM" id="MobiDB-lite"/>
    </source>
</evidence>
<keyword evidence="5" id="KW-0378">Hydrolase</keyword>
<sequence length="852" mass="95180">MKKLSLIALVLFCASYQGFSQKRNPKTPTPAPATVPPAGNPNAMNRPGGPPAGPKPYNQIITAKAKTDNGLFKVHFVEDRYFFEIADSLLGREILTVNRISKAAAGNRASMIGYGGDQIGDNVISFEKGPSNKIYLKSISYGERSRDTTEQGMYKSVMNSNIQPLVASFDIKAFAKDSISGVKGVVIDVTDYMNSDNDIFFFDAGTKKALSLGGQMPDRSYIKEIKAYPMNIEIRTLKTFMKSAPQGMGMMGGAPPASTPVTYELNSSMVLLPSRQMKSRFFDPRVGYFATGYVDFDANPQGVKNQALITRWRLEPKPEDIEKYKRGELVEPKKQIVYYIDPATPKKWVPYLIQGVNDWQVAFEKAGFKNAIVAKEAPNDPTWNIDDARHSVIIYKPSDIANASGPHVHDPRTGEIIETHINWYHNIMQLLRNWYFIQASAIDPQARKMKFDDKLMGELIRFVSSHEVGHTLGLRHNFGSSATVPVEKLRDKQWVEKNGHTPSIMDYARFNYVAQPEDNISTKGIFPRIGDYDMWAIEWGYRWLPEFNTPEEEATYSNQNIIKRVGANKRLTFGTENDPNDPRNQSEDIGDNAMLASAYGIKNLKRILPNILTWSKEPNESYQNAKTLYSELIGQYGRYMGHVVKNVAGIYATPKTVEEKGGMFQAVPFAKQKEAMTFLNTQLFATPTWLINKDLIERTGMNATELFQGIQKNTLAKLQNANTIGKLINEEALSGAKAYTPVNLFGDLKAGIWSELYSHKNIDVYRRNLQKAYVDNMTKLIVAPAPSSSAMPSFPGMRMADPTGSDVSSISRAHLVTLAKDIRAAIPAATGMSKYHLQDLLVRINSALNPKS</sequence>
<dbReference type="InterPro" id="IPR033428">
    <property type="entry name" value="DUF5118"/>
</dbReference>
<dbReference type="Pfam" id="PF16313">
    <property type="entry name" value="DUF4953"/>
    <property type="match status" value="1"/>
</dbReference>
<dbReference type="PANTHER" id="PTHR38478">
    <property type="entry name" value="PEPTIDASE M1A AND M12B"/>
    <property type="match status" value="1"/>
</dbReference>
<keyword evidence="5" id="KW-0645">Protease</keyword>
<dbReference type="Proteomes" id="UP001214530">
    <property type="component" value="Chromosome"/>
</dbReference>
<dbReference type="InterPro" id="IPR033413">
    <property type="entry name" value="DUF5117"/>
</dbReference>
<feature type="domain" description="EcxA zinc-binding" evidence="2">
    <location>
        <begin position="448"/>
        <end position="757"/>
    </location>
</feature>
<dbReference type="InterPro" id="IPR024079">
    <property type="entry name" value="MetalloPept_cat_dom_sf"/>
</dbReference>
<evidence type="ECO:0000259" key="4">
    <source>
        <dbReference type="Pfam" id="PF17162"/>
    </source>
</evidence>
<dbReference type="InterPro" id="IPR034032">
    <property type="entry name" value="Zn_MMP-like_bac"/>
</dbReference>
<evidence type="ECO:0000313" key="5">
    <source>
        <dbReference type="EMBL" id="WEK21534.1"/>
    </source>
</evidence>
<dbReference type="EMBL" id="CP119313">
    <property type="protein sequence ID" value="WEK21534.1"/>
    <property type="molecule type" value="Genomic_DNA"/>
</dbReference>